<dbReference type="EMBL" id="AP026867">
    <property type="protein sequence ID" value="BDS14705.1"/>
    <property type="molecule type" value="Genomic_DNA"/>
</dbReference>
<accession>A0A915YK39</accession>
<gene>
    <name evidence="1" type="ORF">AsAng_0054860</name>
</gene>
<name>A0A915YK39_9BACT</name>
<keyword evidence="2" id="KW-1185">Reference proteome</keyword>
<evidence type="ECO:0000313" key="1">
    <source>
        <dbReference type="EMBL" id="BDS14705.1"/>
    </source>
</evidence>
<reference evidence="1" key="1">
    <citation type="submission" date="2022-09" db="EMBL/GenBank/DDBJ databases">
        <title>Aureispira anguillicida sp. nov., isolated from Leptocephalus of Japanese eel Anguilla japonica.</title>
        <authorList>
            <person name="Yuasa K."/>
            <person name="Mekata T."/>
            <person name="Ikunari K."/>
        </authorList>
    </citation>
    <scope>NUCLEOTIDE SEQUENCE</scope>
    <source>
        <strain evidence="1">EL160426</strain>
    </source>
</reference>
<protein>
    <submittedName>
        <fullName evidence="1">Uncharacterized protein</fullName>
    </submittedName>
</protein>
<dbReference type="AlphaFoldDB" id="A0A915YK39"/>
<dbReference type="KEGG" id="aup:AsAng_0054860"/>
<proteinExistence type="predicted"/>
<dbReference type="Proteomes" id="UP001060919">
    <property type="component" value="Chromosome"/>
</dbReference>
<organism evidence="1 2">
    <name type="scientific">Aureispira anguillae</name>
    <dbReference type="NCBI Taxonomy" id="2864201"/>
    <lineage>
        <taxon>Bacteria</taxon>
        <taxon>Pseudomonadati</taxon>
        <taxon>Bacteroidota</taxon>
        <taxon>Saprospiria</taxon>
        <taxon>Saprospirales</taxon>
        <taxon>Saprospiraceae</taxon>
        <taxon>Aureispira</taxon>
    </lineage>
</organism>
<evidence type="ECO:0000313" key="2">
    <source>
        <dbReference type="Proteomes" id="UP001060919"/>
    </source>
</evidence>
<sequence length="52" mass="5969">MLFCKKGKKNHEVLLQIGNFICIPVLIHIKGMLFSINNCLFLIEIGIKKLEI</sequence>